<dbReference type="AlphaFoldDB" id="A0A1I5LIH0"/>
<evidence type="ECO:0000313" key="1">
    <source>
        <dbReference type="EMBL" id="SFO96973.1"/>
    </source>
</evidence>
<dbReference type="EMBL" id="FOXB01000003">
    <property type="protein sequence ID" value="SFO96973.1"/>
    <property type="molecule type" value="Genomic_DNA"/>
</dbReference>
<gene>
    <name evidence="1" type="ORF">SAMN05216234_10342</name>
</gene>
<dbReference type="Proteomes" id="UP000199227">
    <property type="component" value="Unassembled WGS sequence"/>
</dbReference>
<reference evidence="1 2" key="1">
    <citation type="submission" date="2016-10" db="EMBL/GenBank/DDBJ databases">
        <authorList>
            <person name="de Groot N.N."/>
        </authorList>
    </citation>
    <scope>NUCLEOTIDE SEQUENCE [LARGE SCALE GENOMIC DNA]</scope>
    <source>
        <strain evidence="1 2">EP1-55-1</strain>
    </source>
</reference>
<keyword evidence="2" id="KW-1185">Reference proteome</keyword>
<protein>
    <recommendedName>
        <fullName evidence="3">Mor transcription activator family protein</fullName>
    </recommendedName>
</protein>
<evidence type="ECO:0000313" key="2">
    <source>
        <dbReference type="Proteomes" id="UP000199227"/>
    </source>
</evidence>
<evidence type="ECO:0008006" key="3">
    <source>
        <dbReference type="Google" id="ProtNLM"/>
    </source>
</evidence>
<organism evidence="1 2">
    <name type="scientific">Hydrogenimonas thermophila</name>
    <dbReference type="NCBI Taxonomy" id="223786"/>
    <lineage>
        <taxon>Bacteria</taxon>
        <taxon>Pseudomonadati</taxon>
        <taxon>Campylobacterota</taxon>
        <taxon>Epsilonproteobacteria</taxon>
        <taxon>Campylobacterales</taxon>
        <taxon>Hydrogenimonadaceae</taxon>
        <taxon>Hydrogenimonas</taxon>
    </lineage>
</organism>
<dbReference type="RefSeq" id="WP_092910423.1">
    <property type="nucleotide sequence ID" value="NZ_FOXB01000003.1"/>
</dbReference>
<proteinExistence type="predicted"/>
<sequence>MTLLTPEHLLTILPPETVKQIWEFCNGNLVYFPSKPLEYKEIKDQYKELMEAKIMKHSEAVKILSKRFNKSYKTIDKIVKSRKKDKILD</sequence>
<name>A0A1I5LIH0_9BACT</name>
<accession>A0A1I5LIH0</accession>